<feature type="chain" id="PRO_5024790848" description="GDP/GTP exchange factor Sec2 N-terminal domain-containing protein" evidence="4">
    <location>
        <begin position="26"/>
        <end position="262"/>
    </location>
</feature>
<dbReference type="GO" id="GO:0051286">
    <property type="term" value="C:cell tip"/>
    <property type="evidence" value="ECO:0007669"/>
    <property type="project" value="TreeGrafter"/>
</dbReference>
<dbReference type="GO" id="GO:0070319">
    <property type="term" value="C:Golgi to plasma membrane transport vesicle"/>
    <property type="evidence" value="ECO:0007669"/>
    <property type="project" value="TreeGrafter"/>
</dbReference>
<dbReference type="Pfam" id="PF06428">
    <property type="entry name" value="Sec2p"/>
    <property type="match status" value="1"/>
</dbReference>
<dbReference type="InterPro" id="IPR040351">
    <property type="entry name" value="RAB3IL/RAB3IP/Sec2"/>
</dbReference>
<name>A0A5N5X8A4_9EURO</name>
<proteinExistence type="predicted"/>
<dbReference type="InterPro" id="IPR009449">
    <property type="entry name" value="Sec2_N"/>
</dbReference>
<dbReference type="OrthoDB" id="5560525at2759"/>
<feature type="compositionally biased region" description="Low complexity" evidence="3">
    <location>
        <begin position="98"/>
        <end position="127"/>
    </location>
</feature>
<feature type="signal peptide" evidence="4">
    <location>
        <begin position="1"/>
        <end position="25"/>
    </location>
</feature>
<evidence type="ECO:0000313" key="7">
    <source>
        <dbReference type="Proteomes" id="UP000326565"/>
    </source>
</evidence>
<feature type="compositionally biased region" description="Polar residues" evidence="3">
    <location>
        <begin position="87"/>
        <end position="97"/>
    </location>
</feature>
<dbReference type="PANTHER" id="PTHR14430:SF4">
    <property type="entry name" value="GDP_GTP EXCHANGE FACTOR SEC2 N-TERMINAL DOMAIN-CONTAINING PROTEIN"/>
    <property type="match status" value="1"/>
</dbReference>
<keyword evidence="7" id="KW-1185">Reference proteome</keyword>
<organism evidence="6 7">
    <name type="scientific">Aspergillus leporis</name>
    <dbReference type="NCBI Taxonomy" id="41062"/>
    <lineage>
        <taxon>Eukaryota</taxon>
        <taxon>Fungi</taxon>
        <taxon>Dikarya</taxon>
        <taxon>Ascomycota</taxon>
        <taxon>Pezizomycotina</taxon>
        <taxon>Eurotiomycetes</taxon>
        <taxon>Eurotiomycetidae</taxon>
        <taxon>Eurotiales</taxon>
        <taxon>Aspergillaceae</taxon>
        <taxon>Aspergillus</taxon>
        <taxon>Aspergillus subgen. Circumdati</taxon>
    </lineage>
</organism>
<evidence type="ECO:0000256" key="3">
    <source>
        <dbReference type="SAM" id="MobiDB-lite"/>
    </source>
</evidence>
<dbReference type="Gene3D" id="6.10.140.910">
    <property type="match status" value="1"/>
</dbReference>
<protein>
    <recommendedName>
        <fullName evidence="5">GDP/GTP exchange factor Sec2 N-terminal domain-containing protein</fullName>
    </recommendedName>
</protein>
<feature type="region of interest" description="Disordered" evidence="3">
    <location>
        <begin position="87"/>
        <end position="167"/>
    </location>
</feature>
<dbReference type="PANTHER" id="PTHR14430">
    <property type="entry name" value="RABIN3-RELATED"/>
    <property type="match status" value="1"/>
</dbReference>
<dbReference type="GO" id="GO:0006887">
    <property type="term" value="P:exocytosis"/>
    <property type="evidence" value="ECO:0007669"/>
    <property type="project" value="TreeGrafter"/>
</dbReference>
<keyword evidence="1 2" id="KW-0175">Coiled coil</keyword>
<gene>
    <name evidence="6" type="ORF">BDV29DRAFT_70489</name>
</gene>
<accession>A0A5N5X8A4</accession>
<dbReference type="SUPFAM" id="SSF144284">
    <property type="entry name" value="Sec2 N-terminal region"/>
    <property type="match status" value="1"/>
</dbReference>
<evidence type="ECO:0000256" key="4">
    <source>
        <dbReference type="SAM" id="SignalP"/>
    </source>
</evidence>
<feature type="compositionally biased region" description="Polar residues" evidence="3">
    <location>
        <begin position="128"/>
        <end position="137"/>
    </location>
</feature>
<evidence type="ECO:0000313" key="6">
    <source>
        <dbReference type="EMBL" id="KAB8076991.1"/>
    </source>
</evidence>
<evidence type="ECO:0000256" key="1">
    <source>
        <dbReference type="ARBA" id="ARBA00023054"/>
    </source>
</evidence>
<feature type="domain" description="GDP/GTP exchange factor Sec2 N-terminal" evidence="5">
    <location>
        <begin position="166"/>
        <end position="244"/>
    </location>
</feature>
<reference evidence="6 7" key="1">
    <citation type="submission" date="2019-04" db="EMBL/GenBank/DDBJ databases">
        <title>Friends and foes A comparative genomics study of 23 Aspergillus species from section Flavi.</title>
        <authorList>
            <consortium name="DOE Joint Genome Institute"/>
            <person name="Kjaerbolling I."/>
            <person name="Vesth T."/>
            <person name="Frisvad J.C."/>
            <person name="Nybo J.L."/>
            <person name="Theobald S."/>
            <person name="Kildgaard S."/>
            <person name="Isbrandt T."/>
            <person name="Kuo A."/>
            <person name="Sato A."/>
            <person name="Lyhne E.K."/>
            <person name="Kogle M.E."/>
            <person name="Wiebenga A."/>
            <person name="Kun R.S."/>
            <person name="Lubbers R.J."/>
            <person name="Makela M.R."/>
            <person name="Barry K."/>
            <person name="Chovatia M."/>
            <person name="Clum A."/>
            <person name="Daum C."/>
            <person name="Haridas S."/>
            <person name="He G."/>
            <person name="LaButti K."/>
            <person name="Lipzen A."/>
            <person name="Mondo S."/>
            <person name="Riley R."/>
            <person name="Salamov A."/>
            <person name="Simmons B.A."/>
            <person name="Magnuson J.K."/>
            <person name="Henrissat B."/>
            <person name="Mortensen U.H."/>
            <person name="Larsen T.O."/>
            <person name="Devries R.P."/>
            <person name="Grigoriev I.V."/>
            <person name="Machida M."/>
            <person name="Baker S.E."/>
            <person name="Andersen M.R."/>
        </authorList>
    </citation>
    <scope>NUCLEOTIDE SEQUENCE [LARGE SCALE GENOMIC DNA]</scope>
    <source>
        <strain evidence="6 7">CBS 151.66</strain>
    </source>
</reference>
<evidence type="ECO:0000259" key="5">
    <source>
        <dbReference type="Pfam" id="PF06428"/>
    </source>
</evidence>
<dbReference type="GO" id="GO:0005085">
    <property type="term" value="F:guanyl-nucleotide exchange factor activity"/>
    <property type="evidence" value="ECO:0007669"/>
    <property type="project" value="InterPro"/>
</dbReference>
<dbReference type="Proteomes" id="UP000326565">
    <property type="component" value="Unassembled WGS sequence"/>
</dbReference>
<dbReference type="AlphaFoldDB" id="A0A5N5X8A4"/>
<evidence type="ECO:0000256" key="2">
    <source>
        <dbReference type="SAM" id="Coils"/>
    </source>
</evidence>
<sequence length="262" mass="28708">MSTTTTTAALTSTTLVGMLPTITNATGLVPGKNCPTCGQEAFLSQEHAADRKRVKELEGQIAFLNVQAAQMAEKLAEYEGEVHRLRTQTSAYTRRNGSSISSTSSNELNQPLSPHQLPSSNSQSQPQGRLSTLTSFLHASRPSSASPSQTPAQPVSHAPSWQSSPDNTLELQSALNREQDLRRAAESQLSQASSELEELTAQLFSQANEMVAQERKARARLEERVAVLERRDIEKRTRLERLEKAMDRVERIRALVGVGEAS</sequence>
<feature type="compositionally biased region" description="Low complexity" evidence="3">
    <location>
        <begin position="139"/>
        <end position="156"/>
    </location>
</feature>
<feature type="coiled-coil region" evidence="2">
    <location>
        <begin position="175"/>
        <end position="231"/>
    </location>
</feature>
<dbReference type="EMBL" id="ML732173">
    <property type="protein sequence ID" value="KAB8076991.1"/>
    <property type="molecule type" value="Genomic_DNA"/>
</dbReference>
<keyword evidence="4" id="KW-0732">Signal</keyword>